<gene>
    <name evidence="2" type="ORF">DFQ27_004414</name>
</gene>
<dbReference type="OrthoDB" id="2362414at2759"/>
<evidence type="ECO:0000256" key="1">
    <source>
        <dbReference type="SAM" id="MobiDB-lite"/>
    </source>
</evidence>
<dbReference type="AlphaFoldDB" id="A0A9P6Q1U5"/>
<dbReference type="Proteomes" id="UP000807716">
    <property type="component" value="Unassembled WGS sequence"/>
</dbReference>
<dbReference type="EMBL" id="JAAAJB010000307">
    <property type="protein sequence ID" value="KAG0258813.1"/>
    <property type="molecule type" value="Genomic_DNA"/>
</dbReference>
<evidence type="ECO:0000313" key="2">
    <source>
        <dbReference type="EMBL" id="KAG0258813.1"/>
    </source>
</evidence>
<organism evidence="2 3">
    <name type="scientific">Actinomortierella ambigua</name>
    <dbReference type="NCBI Taxonomy" id="1343610"/>
    <lineage>
        <taxon>Eukaryota</taxon>
        <taxon>Fungi</taxon>
        <taxon>Fungi incertae sedis</taxon>
        <taxon>Mucoromycota</taxon>
        <taxon>Mortierellomycotina</taxon>
        <taxon>Mortierellomycetes</taxon>
        <taxon>Mortierellales</taxon>
        <taxon>Mortierellaceae</taxon>
        <taxon>Actinomortierella</taxon>
    </lineage>
</organism>
<reference evidence="2" key="1">
    <citation type="journal article" date="2020" name="Fungal Divers.">
        <title>Resolving the Mortierellaceae phylogeny through synthesis of multi-gene phylogenetics and phylogenomics.</title>
        <authorList>
            <person name="Vandepol N."/>
            <person name="Liber J."/>
            <person name="Desiro A."/>
            <person name="Na H."/>
            <person name="Kennedy M."/>
            <person name="Barry K."/>
            <person name="Grigoriev I.V."/>
            <person name="Miller A.N."/>
            <person name="O'Donnell K."/>
            <person name="Stajich J.E."/>
            <person name="Bonito G."/>
        </authorList>
    </citation>
    <scope>NUCLEOTIDE SEQUENCE</scope>
    <source>
        <strain evidence="2">BC1065</strain>
    </source>
</reference>
<feature type="region of interest" description="Disordered" evidence="1">
    <location>
        <begin position="1"/>
        <end position="77"/>
    </location>
</feature>
<proteinExistence type="predicted"/>
<evidence type="ECO:0008006" key="4">
    <source>
        <dbReference type="Google" id="ProtNLM"/>
    </source>
</evidence>
<keyword evidence="3" id="KW-1185">Reference proteome</keyword>
<sequence>MTGDMPKQKPYTCIRKRQSANTPDPTKAKRPEKDELQAADAEVKTRSLVKRTTKKLDRPSKRAGYITPNSRKEPLPNTRLVGQHLPEKALNRQHCHWCRLQGTRARAGQTYTMCSQCKIFLCTFPCFKDYHTVETSSDDYDDDALGRMASRPGSALSIHNNIGGTGETSSTLDFSDLAPVSGSNGYPGDTNAMLATASTRLGKVTGGGIPGAGELANVEDQRRMRKRREMQPVNNIVDWLEPNNGSYLWRNNGKTTQKKTGCKSIIKVLE</sequence>
<name>A0A9P6Q1U5_9FUNG</name>
<evidence type="ECO:0000313" key="3">
    <source>
        <dbReference type="Proteomes" id="UP000807716"/>
    </source>
</evidence>
<protein>
    <recommendedName>
        <fullName evidence="4">PiggyBac transposable element-derived protein 4 C-terminal zinc-ribbon domain-containing protein</fullName>
    </recommendedName>
</protein>
<comment type="caution">
    <text evidence="2">The sequence shown here is derived from an EMBL/GenBank/DDBJ whole genome shotgun (WGS) entry which is preliminary data.</text>
</comment>
<feature type="compositionally biased region" description="Basic and acidic residues" evidence="1">
    <location>
        <begin position="26"/>
        <end position="45"/>
    </location>
</feature>
<accession>A0A9P6Q1U5</accession>